<organism evidence="2 3">
    <name type="scientific">Lasiosphaeria ovina</name>
    <dbReference type="NCBI Taxonomy" id="92902"/>
    <lineage>
        <taxon>Eukaryota</taxon>
        <taxon>Fungi</taxon>
        <taxon>Dikarya</taxon>
        <taxon>Ascomycota</taxon>
        <taxon>Pezizomycotina</taxon>
        <taxon>Sordariomycetes</taxon>
        <taxon>Sordariomycetidae</taxon>
        <taxon>Sordariales</taxon>
        <taxon>Lasiosphaeriaceae</taxon>
        <taxon>Lasiosphaeria</taxon>
    </lineage>
</organism>
<feature type="compositionally biased region" description="Basic and acidic residues" evidence="1">
    <location>
        <begin position="155"/>
        <end position="203"/>
    </location>
</feature>
<sequence length="227" mass="24942">MSSTTKDIFTHREQELLANVMLCIKPFPTVDYTKLAALQGMTNVRSASNAWAALKKKIEDYQRRREDADELFDSPPKIKTAPRRRPDKGSAKHTKKTVFEPMALSSDSDEKSVASSSDEDKKSVIKTAPRRRPDKGSAKHTKKTVFEPMALSSDSDEKSVASSSDEDKKSVALSSDEDKKSVALSSDEDKKSVALSSDEDKKSVALSSDEDMESVASSSEEDNKSVV</sequence>
<name>A0AAE0JSS8_9PEZI</name>
<feature type="compositionally biased region" description="Basic residues" evidence="1">
    <location>
        <begin position="80"/>
        <end position="96"/>
    </location>
</feature>
<evidence type="ECO:0000256" key="1">
    <source>
        <dbReference type="SAM" id="MobiDB-lite"/>
    </source>
</evidence>
<dbReference type="EMBL" id="JAULSN010000014">
    <property type="protein sequence ID" value="KAK3360815.1"/>
    <property type="molecule type" value="Genomic_DNA"/>
</dbReference>
<protein>
    <submittedName>
        <fullName evidence="2">Uncharacterized protein</fullName>
    </submittedName>
</protein>
<accession>A0AAE0JSS8</accession>
<feature type="region of interest" description="Disordered" evidence="1">
    <location>
        <begin position="63"/>
        <end position="227"/>
    </location>
</feature>
<dbReference type="Proteomes" id="UP001287356">
    <property type="component" value="Unassembled WGS sequence"/>
</dbReference>
<gene>
    <name evidence="2" type="ORF">B0T24DRAFT_599885</name>
</gene>
<reference evidence="2" key="1">
    <citation type="journal article" date="2023" name="Mol. Phylogenet. Evol.">
        <title>Genome-scale phylogeny and comparative genomics of the fungal order Sordariales.</title>
        <authorList>
            <person name="Hensen N."/>
            <person name="Bonometti L."/>
            <person name="Westerberg I."/>
            <person name="Brannstrom I.O."/>
            <person name="Guillou S."/>
            <person name="Cros-Aarteil S."/>
            <person name="Calhoun S."/>
            <person name="Haridas S."/>
            <person name="Kuo A."/>
            <person name="Mondo S."/>
            <person name="Pangilinan J."/>
            <person name="Riley R."/>
            <person name="LaButti K."/>
            <person name="Andreopoulos B."/>
            <person name="Lipzen A."/>
            <person name="Chen C."/>
            <person name="Yan M."/>
            <person name="Daum C."/>
            <person name="Ng V."/>
            <person name="Clum A."/>
            <person name="Steindorff A."/>
            <person name="Ohm R.A."/>
            <person name="Martin F."/>
            <person name="Silar P."/>
            <person name="Natvig D.O."/>
            <person name="Lalanne C."/>
            <person name="Gautier V."/>
            <person name="Ament-Velasquez S.L."/>
            <person name="Kruys A."/>
            <person name="Hutchinson M.I."/>
            <person name="Powell A.J."/>
            <person name="Barry K."/>
            <person name="Miller A.N."/>
            <person name="Grigoriev I.V."/>
            <person name="Debuchy R."/>
            <person name="Gladieux P."/>
            <person name="Hiltunen Thoren M."/>
            <person name="Johannesson H."/>
        </authorList>
    </citation>
    <scope>NUCLEOTIDE SEQUENCE</scope>
    <source>
        <strain evidence="2">CBS 958.72</strain>
    </source>
</reference>
<keyword evidence="3" id="KW-1185">Reference proteome</keyword>
<evidence type="ECO:0000313" key="3">
    <source>
        <dbReference type="Proteomes" id="UP001287356"/>
    </source>
</evidence>
<evidence type="ECO:0000313" key="2">
    <source>
        <dbReference type="EMBL" id="KAK3360815.1"/>
    </source>
</evidence>
<dbReference type="AlphaFoldDB" id="A0AAE0JSS8"/>
<feature type="compositionally biased region" description="Basic and acidic residues" evidence="1">
    <location>
        <begin position="108"/>
        <end position="123"/>
    </location>
</feature>
<proteinExistence type="predicted"/>
<comment type="caution">
    <text evidence="2">The sequence shown here is derived from an EMBL/GenBank/DDBJ whole genome shotgun (WGS) entry which is preliminary data.</text>
</comment>
<feature type="compositionally biased region" description="Basic residues" evidence="1">
    <location>
        <begin position="128"/>
        <end position="143"/>
    </location>
</feature>
<reference evidence="2" key="2">
    <citation type="submission" date="2023-06" db="EMBL/GenBank/DDBJ databases">
        <authorList>
            <consortium name="Lawrence Berkeley National Laboratory"/>
            <person name="Haridas S."/>
            <person name="Hensen N."/>
            <person name="Bonometti L."/>
            <person name="Westerberg I."/>
            <person name="Brannstrom I.O."/>
            <person name="Guillou S."/>
            <person name="Cros-Aarteil S."/>
            <person name="Calhoun S."/>
            <person name="Kuo A."/>
            <person name="Mondo S."/>
            <person name="Pangilinan J."/>
            <person name="Riley R."/>
            <person name="Labutti K."/>
            <person name="Andreopoulos B."/>
            <person name="Lipzen A."/>
            <person name="Chen C."/>
            <person name="Yanf M."/>
            <person name="Daum C."/>
            <person name="Ng V."/>
            <person name="Clum A."/>
            <person name="Steindorff A."/>
            <person name="Ohm R."/>
            <person name="Martin F."/>
            <person name="Silar P."/>
            <person name="Natvig D."/>
            <person name="Lalanne C."/>
            <person name="Gautier V."/>
            <person name="Ament-Velasquez S.L."/>
            <person name="Kruys A."/>
            <person name="Hutchinson M.I."/>
            <person name="Powell A.J."/>
            <person name="Barry K."/>
            <person name="Miller A.N."/>
            <person name="Grigoriev I.V."/>
            <person name="Debuchy R."/>
            <person name="Gladieux P."/>
            <person name="Thoren M.H."/>
            <person name="Johannesson H."/>
        </authorList>
    </citation>
    <scope>NUCLEOTIDE SEQUENCE</scope>
    <source>
        <strain evidence="2">CBS 958.72</strain>
    </source>
</reference>